<organism evidence="3 4">
    <name type="scientific">Rehaibacterium terrae</name>
    <dbReference type="NCBI Taxonomy" id="1341696"/>
    <lineage>
        <taxon>Bacteria</taxon>
        <taxon>Pseudomonadati</taxon>
        <taxon>Pseudomonadota</taxon>
        <taxon>Gammaproteobacteria</taxon>
        <taxon>Lysobacterales</taxon>
        <taxon>Lysobacteraceae</taxon>
        <taxon>Rehaibacterium</taxon>
    </lineage>
</organism>
<sequence length="450" mass="48676">MDALYQRLDAAGERYRSGLEQVAAGEVEAGREAMRAAASDMQEAAIACTNTAGCDSARFFAAYDALLATRDEAGDEGLTAGEGVLLQAAGDSPLLAHLPEAGRSINLLNGRELRDIIELNGPVKAALTEWLTWMRPQLVTAWENYQYMRHLMWPEYEQAGLPEALLFGILAKESGGRVHAVSRAGASGPLQFMPATGLRYGLGRVDGFDTRFDPRLSARANVLYLNDRFAEFNHNLELALAAYNGGEGRMGRLYRQTGGRGFWDARVYSQLPAETREYVPMVLAAAWLFLHPEDYGLEFPAVDPRPATVALARSMSINELAICIGNAGSRDGWFRVLRNLNPRFQANAPIPAGTELAMPARIVPAYQVHCVDGARGRLAQELAAARMPGVAAAPSGGGRTYVVKAGDSLAAIARRHQCPSPQALARANGIKAPAYLIKPGQRLRLEGCRA</sequence>
<reference evidence="3 4" key="1">
    <citation type="submission" date="2020-08" db="EMBL/GenBank/DDBJ databases">
        <title>Genomic Encyclopedia of Type Strains, Phase IV (KMG-IV): sequencing the most valuable type-strain genomes for metagenomic binning, comparative biology and taxonomic classification.</title>
        <authorList>
            <person name="Goeker M."/>
        </authorList>
    </citation>
    <scope>NUCLEOTIDE SEQUENCE [LARGE SCALE GENOMIC DNA]</scope>
    <source>
        <strain evidence="3 4">DSM 25897</strain>
    </source>
</reference>
<evidence type="ECO:0000256" key="1">
    <source>
        <dbReference type="ARBA" id="ARBA00007734"/>
    </source>
</evidence>
<dbReference type="Pfam" id="PF01476">
    <property type="entry name" value="LysM"/>
    <property type="match status" value="1"/>
</dbReference>
<name>A0A7W8DEX8_9GAMM</name>
<dbReference type="AlphaFoldDB" id="A0A7W8DEX8"/>
<comment type="caution">
    <text evidence="3">The sequence shown here is derived from an EMBL/GenBank/DDBJ whole genome shotgun (WGS) entry which is preliminary data.</text>
</comment>
<evidence type="ECO:0000259" key="2">
    <source>
        <dbReference type="PROSITE" id="PS51782"/>
    </source>
</evidence>
<dbReference type="RefSeq" id="WP_343057242.1">
    <property type="nucleotide sequence ID" value="NZ_JACHHX010000010.1"/>
</dbReference>
<proteinExistence type="inferred from homology"/>
<feature type="domain" description="LysM" evidence="2">
    <location>
        <begin position="399"/>
        <end position="445"/>
    </location>
</feature>
<dbReference type="InterPro" id="IPR023346">
    <property type="entry name" value="Lysozyme-like_dom_sf"/>
</dbReference>
<dbReference type="InterPro" id="IPR036779">
    <property type="entry name" value="LysM_dom_sf"/>
</dbReference>
<dbReference type="InterPro" id="IPR008258">
    <property type="entry name" value="Transglycosylase_SLT_dom_1"/>
</dbReference>
<dbReference type="Gene3D" id="1.10.530.10">
    <property type="match status" value="1"/>
</dbReference>
<keyword evidence="4" id="KW-1185">Reference proteome</keyword>
<dbReference type="PANTHER" id="PTHR37423:SF2">
    <property type="entry name" value="MEMBRANE-BOUND LYTIC MUREIN TRANSGLYCOSYLASE C"/>
    <property type="match status" value="1"/>
</dbReference>
<dbReference type="Pfam" id="PF01464">
    <property type="entry name" value="SLT"/>
    <property type="match status" value="1"/>
</dbReference>
<dbReference type="InterPro" id="IPR018392">
    <property type="entry name" value="LysM"/>
</dbReference>
<dbReference type="SUPFAM" id="SSF53955">
    <property type="entry name" value="Lysozyme-like"/>
    <property type="match status" value="1"/>
</dbReference>
<gene>
    <name evidence="3" type="ORF">HNQ58_001692</name>
</gene>
<comment type="similarity">
    <text evidence="1">Belongs to the transglycosylase Slt family.</text>
</comment>
<dbReference type="EMBL" id="JACHHX010000010">
    <property type="protein sequence ID" value="MBB5015784.1"/>
    <property type="molecule type" value="Genomic_DNA"/>
</dbReference>
<dbReference type="SMART" id="SM00257">
    <property type="entry name" value="LysM"/>
    <property type="match status" value="1"/>
</dbReference>
<dbReference type="Gene3D" id="3.10.350.10">
    <property type="entry name" value="LysM domain"/>
    <property type="match status" value="1"/>
</dbReference>
<protein>
    <submittedName>
        <fullName evidence="3">Membrane-bound lytic murein transglycosylase D</fullName>
    </submittedName>
</protein>
<dbReference type="PROSITE" id="PS51782">
    <property type="entry name" value="LYSM"/>
    <property type="match status" value="1"/>
</dbReference>
<accession>A0A7W8DEX8</accession>
<dbReference type="PANTHER" id="PTHR37423">
    <property type="entry name" value="SOLUBLE LYTIC MUREIN TRANSGLYCOSYLASE-RELATED"/>
    <property type="match status" value="1"/>
</dbReference>
<evidence type="ECO:0000313" key="4">
    <source>
        <dbReference type="Proteomes" id="UP000519004"/>
    </source>
</evidence>
<dbReference type="Proteomes" id="UP000519004">
    <property type="component" value="Unassembled WGS sequence"/>
</dbReference>
<dbReference type="CDD" id="cd00118">
    <property type="entry name" value="LysM"/>
    <property type="match status" value="1"/>
</dbReference>
<dbReference type="SUPFAM" id="SSF54106">
    <property type="entry name" value="LysM domain"/>
    <property type="match status" value="1"/>
</dbReference>
<evidence type="ECO:0000313" key="3">
    <source>
        <dbReference type="EMBL" id="MBB5015784.1"/>
    </source>
</evidence>